<evidence type="ECO:0000256" key="4">
    <source>
        <dbReference type="ARBA" id="ARBA00012438"/>
    </source>
</evidence>
<dbReference type="GO" id="GO:0046983">
    <property type="term" value="F:protein dimerization activity"/>
    <property type="evidence" value="ECO:0007669"/>
    <property type="project" value="InterPro"/>
</dbReference>
<evidence type="ECO:0000256" key="1">
    <source>
        <dbReference type="ARBA" id="ARBA00000085"/>
    </source>
</evidence>
<evidence type="ECO:0000256" key="9">
    <source>
        <dbReference type="ARBA" id="ARBA00022723"/>
    </source>
</evidence>
<dbReference type="SUPFAM" id="SSF55874">
    <property type="entry name" value="ATPase domain of HSP90 chaperone/DNA topoisomerase II/histidine kinase"/>
    <property type="match status" value="1"/>
</dbReference>
<dbReference type="CDD" id="cd16917">
    <property type="entry name" value="HATPase_UhpB-NarQ-NarX-like"/>
    <property type="match status" value="1"/>
</dbReference>
<dbReference type="InterPro" id="IPR003594">
    <property type="entry name" value="HATPase_dom"/>
</dbReference>
<evidence type="ECO:0000256" key="6">
    <source>
        <dbReference type="ARBA" id="ARBA00022485"/>
    </source>
</evidence>
<dbReference type="Pfam" id="PF07730">
    <property type="entry name" value="HisKA_3"/>
    <property type="match status" value="1"/>
</dbReference>
<comment type="cofactor">
    <cofactor evidence="2">
        <name>[4Fe-4S] cluster</name>
        <dbReference type="ChEBI" id="CHEBI:49883"/>
    </cofactor>
</comment>
<evidence type="ECO:0000256" key="2">
    <source>
        <dbReference type="ARBA" id="ARBA00001966"/>
    </source>
</evidence>
<dbReference type="InterPro" id="IPR004358">
    <property type="entry name" value="Sig_transdc_His_kin-like_C"/>
</dbReference>
<evidence type="ECO:0000256" key="8">
    <source>
        <dbReference type="ARBA" id="ARBA00022679"/>
    </source>
</evidence>
<dbReference type="PRINTS" id="PR00344">
    <property type="entry name" value="BCTRLSENSOR"/>
</dbReference>
<keyword evidence="12" id="KW-0902">Two-component regulatory system</keyword>
<dbReference type="InterPro" id="IPR011712">
    <property type="entry name" value="Sig_transdc_His_kin_sub3_dim/P"/>
</dbReference>
<protein>
    <recommendedName>
        <fullName evidence="5">Oxygen sensor histidine kinase NreB</fullName>
        <ecNumber evidence="4">2.7.13.3</ecNumber>
    </recommendedName>
    <alternativeName>
        <fullName evidence="15">Nitrogen regulation protein B</fullName>
    </alternativeName>
</protein>
<dbReference type="EC" id="2.7.13.3" evidence="4"/>
<dbReference type="PANTHER" id="PTHR24421">
    <property type="entry name" value="NITRATE/NITRITE SENSOR PROTEIN NARX-RELATED"/>
    <property type="match status" value="1"/>
</dbReference>
<dbReference type="GO" id="GO:0016020">
    <property type="term" value="C:membrane"/>
    <property type="evidence" value="ECO:0007669"/>
    <property type="project" value="InterPro"/>
</dbReference>
<dbReference type="RefSeq" id="WP_022313452.1">
    <property type="nucleotide sequence ID" value="NZ_JAJEPV010000001.1"/>
</dbReference>
<feature type="domain" description="Histidine kinase" evidence="16">
    <location>
        <begin position="139"/>
        <end position="230"/>
    </location>
</feature>
<evidence type="ECO:0000256" key="5">
    <source>
        <dbReference type="ARBA" id="ARBA00017322"/>
    </source>
</evidence>
<dbReference type="Pfam" id="PF02518">
    <property type="entry name" value="HATPase_c"/>
    <property type="match status" value="1"/>
</dbReference>
<evidence type="ECO:0000259" key="16">
    <source>
        <dbReference type="PROSITE" id="PS50109"/>
    </source>
</evidence>
<name>A0AAE2ZXH3_9FIRM</name>
<evidence type="ECO:0000256" key="10">
    <source>
        <dbReference type="ARBA" id="ARBA00022777"/>
    </source>
</evidence>
<dbReference type="InterPro" id="IPR036890">
    <property type="entry name" value="HATPase_C_sf"/>
</dbReference>
<gene>
    <name evidence="17" type="ORF">LKD75_00380</name>
</gene>
<evidence type="ECO:0000256" key="13">
    <source>
        <dbReference type="ARBA" id="ARBA00023014"/>
    </source>
</evidence>
<comment type="catalytic activity">
    <reaction evidence="1">
        <text>ATP + protein L-histidine = ADP + protein N-phospho-L-histidine.</text>
        <dbReference type="EC" id="2.7.13.3"/>
    </reaction>
</comment>
<dbReference type="Proteomes" id="UP001197795">
    <property type="component" value="Unassembled WGS sequence"/>
</dbReference>
<evidence type="ECO:0000313" key="17">
    <source>
        <dbReference type="EMBL" id="MCC2118057.1"/>
    </source>
</evidence>
<reference evidence="17 18" key="1">
    <citation type="submission" date="2021-10" db="EMBL/GenBank/DDBJ databases">
        <title>Anaerobic single-cell dispensing facilitates the cultivation of human gut bacteria.</title>
        <authorList>
            <person name="Afrizal A."/>
        </authorList>
    </citation>
    <scope>NUCLEOTIDE SEQUENCE [LARGE SCALE GENOMIC DNA]</scope>
    <source>
        <strain evidence="17 18">CLA-AA-H273</strain>
    </source>
</reference>
<keyword evidence="6" id="KW-0004">4Fe-4S</keyword>
<comment type="caution">
    <text evidence="17">The sequence shown here is derived from an EMBL/GenBank/DDBJ whole genome shotgun (WGS) entry which is preliminary data.</text>
</comment>
<sequence>MNIDENVQKNECSCNTENGKKMMEMLETERKRIVSELHDTSLQNIAHLVHMIELASLYIDKDPARAKMELNSVSKGLHNVIEDIRSTIFNLRPMTFDDLGLKASFERLLDFLNADKDYIMDVEIDDVSCETDDYFCITLYRVVQECLLNIKKHSQATRVLFHCKKTEQKYEILIQDNGKGFTMEEAEDKANSHFGLALIHEGVNLLNGTIHVSSAIGRGTTIDIKIPLDLHSAVKKNS</sequence>
<evidence type="ECO:0000256" key="12">
    <source>
        <dbReference type="ARBA" id="ARBA00023012"/>
    </source>
</evidence>
<accession>A0AAE2ZXH3</accession>
<organism evidence="17 18">
    <name type="scientific">Waltera acetigignens</name>
    <dbReference type="NCBI Taxonomy" id="2981769"/>
    <lineage>
        <taxon>Bacteria</taxon>
        <taxon>Bacillati</taxon>
        <taxon>Bacillota</taxon>
        <taxon>Clostridia</taxon>
        <taxon>Lachnospirales</taxon>
        <taxon>Lachnospiraceae</taxon>
        <taxon>Waltera</taxon>
    </lineage>
</organism>
<keyword evidence="13" id="KW-0411">Iron-sulfur</keyword>
<evidence type="ECO:0000256" key="11">
    <source>
        <dbReference type="ARBA" id="ARBA00023004"/>
    </source>
</evidence>
<dbReference type="Gene3D" id="1.20.5.1930">
    <property type="match status" value="1"/>
</dbReference>
<evidence type="ECO:0000313" key="18">
    <source>
        <dbReference type="Proteomes" id="UP001197795"/>
    </source>
</evidence>
<dbReference type="PROSITE" id="PS50109">
    <property type="entry name" value="HIS_KIN"/>
    <property type="match status" value="1"/>
</dbReference>
<evidence type="ECO:0000256" key="3">
    <source>
        <dbReference type="ARBA" id="ARBA00004496"/>
    </source>
</evidence>
<dbReference type="SMART" id="SM00387">
    <property type="entry name" value="HATPase_c"/>
    <property type="match status" value="1"/>
</dbReference>
<keyword evidence="11" id="KW-0408">Iron</keyword>
<evidence type="ECO:0000256" key="7">
    <source>
        <dbReference type="ARBA" id="ARBA00022490"/>
    </source>
</evidence>
<dbReference type="InterPro" id="IPR005467">
    <property type="entry name" value="His_kinase_dom"/>
</dbReference>
<dbReference type="Gene3D" id="3.30.565.10">
    <property type="entry name" value="Histidine kinase-like ATPase, C-terminal domain"/>
    <property type="match status" value="1"/>
</dbReference>
<keyword evidence="8" id="KW-0808">Transferase</keyword>
<keyword evidence="18" id="KW-1185">Reference proteome</keyword>
<keyword evidence="9" id="KW-0479">Metal-binding</keyword>
<evidence type="ECO:0000256" key="15">
    <source>
        <dbReference type="ARBA" id="ARBA00030800"/>
    </source>
</evidence>
<dbReference type="AlphaFoldDB" id="A0AAE2ZXH3"/>
<comment type="function">
    <text evidence="14">Member of the two-component regulatory system NreB/NreC involved in the control of dissimilatory nitrate/nitrite reduction in response to oxygen. NreB functions as a direct oxygen sensor histidine kinase which is autophosphorylated, in the absence of oxygen, probably at the conserved histidine residue, and transfers its phosphate group probably to a conserved aspartate residue of NreC. NreB/NreC activates the expression of the nitrate (narGHJI) and nitrite (nir) reductase operons, as well as the putative nitrate transporter gene narT.</text>
</comment>
<dbReference type="GO" id="GO:0046872">
    <property type="term" value="F:metal ion binding"/>
    <property type="evidence" value="ECO:0007669"/>
    <property type="project" value="UniProtKB-KW"/>
</dbReference>
<comment type="subcellular location">
    <subcellularLocation>
        <location evidence="3">Cytoplasm</location>
    </subcellularLocation>
</comment>
<keyword evidence="7" id="KW-0963">Cytoplasm</keyword>
<dbReference type="GO" id="GO:0005737">
    <property type="term" value="C:cytoplasm"/>
    <property type="evidence" value="ECO:0007669"/>
    <property type="project" value="UniProtKB-SubCell"/>
</dbReference>
<dbReference type="EMBL" id="JAJEPV010000001">
    <property type="protein sequence ID" value="MCC2118057.1"/>
    <property type="molecule type" value="Genomic_DNA"/>
</dbReference>
<dbReference type="PANTHER" id="PTHR24421:SF55">
    <property type="entry name" value="SENSOR HISTIDINE KINASE YDFH"/>
    <property type="match status" value="1"/>
</dbReference>
<proteinExistence type="predicted"/>
<evidence type="ECO:0000256" key="14">
    <source>
        <dbReference type="ARBA" id="ARBA00024827"/>
    </source>
</evidence>
<dbReference type="GO" id="GO:0051539">
    <property type="term" value="F:4 iron, 4 sulfur cluster binding"/>
    <property type="evidence" value="ECO:0007669"/>
    <property type="project" value="UniProtKB-KW"/>
</dbReference>
<dbReference type="GO" id="GO:0000155">
    <property type="term" value="F:phosphorelay sensor kinase activity"/>
    <property type="evidence" value="ECO:0007669"/>
    <property type="project" value="InterPro"/>
</dbReference>
<keyword evidence="10 17" id="KW-0418">Kinase</keyword>
<dbReference type="InterPro" id="IPR050482">
    <property type="entry name" value="Sensor_HK_TwoCompSys"/>
</dbReference>